<dbReference type="Proteomes" id="UP000076079">
    <property type="component" value="Chromosome"/>
</dbReference>
<sequence length="411" mass="43934" precursor="true">MRENRRVFVKQGAVALLSLGFAPHFLARAVAATTRRRKVVVVVFQRGAVDGLNMVVPHGDGEYYAARPTIAIARPGSTGGALDLDGHFGLHPRLEPLHGLYSRGQFAVVHACGSPDPTRSHFDAQDYMETGTPGVKSTQDGWLNRVMAQRHDAEHAGAMRAVALSPQLPRMLQGHAPALAMSSIERMGVAGGARTGDAFEAQYAAAADQVLRQTGQEAFDAMRTLRAVEARGPRTAAGAAYPRTPFGNALRQVAQLVKADVGLEVAYAEIGGWDTHVNQGGADGQLALRLSDVGRSLGALVTDLGTQMQDVVVVTMSEFGRTIAENGTRGTDHGHGNAMLVLGGPVRGGRVFGRWPGLTREQRVDGRDLAITTDFRDVFSEVLALHLGVDDLRPVFPGHAWQPSRRLGLLA</sequence>
<reference evidence="3" key="2">
    <citation type="submission" date="2016-04" db="EMBL/GenBank/DDBJ databases">
        <title>First Complete Genome Sequence of a Subdivision 6 Acidobacterium.</title>
        <authorList>
            <person name="Huang S."/>
            <person name="Vieira S."/>
            <person name="Bunk B."/>
            <person name="Riedel T."/>
            <person name="Sproeer C."/>
            <person name="Overmann J."/>
        </authorList>
    </citation>
    <scope>NUCLEOTIDE SEQUENCE [LARGE SCALE GENOMIC DNA]</scope>
    <source>
        <strain evidence="3">DSM 100886 HEG_-6_39</strain>
    </source>
</reference>
<dbReference type="OrthoDB" id="9779968at2"/>
<evidence type="ECO:0000256" key="1">
    <source>
        <dbReference type="SAM" id="SignalP"/>
    </source>
</evidence>
<evidence type="ECO:0008006" key="4">
    <source>
        <dbReference type="Google" id="ProtNLM"/>
    </source>
</evidence>
<feature type="signal peptide" evidence="1">
    <location>
        <begin position="1"/>
        <end position="27"/>
    </location>
</feature>
<evidence type="ECO:0000313" key="2">
    <source>
        <dbReference type="EMBL" id="AMY12775.1"/>
    </source>
</evidence>
<proteinExistence type="predicted"/>
<gene>
    <name evidence="2" type="ORF">LuPra_06057</name>
</gene>
<dbReference type="InterPro" id="IPR010869">
    <property type="entry name" value="DUF1501"/>
</dbReference>
<dbReference type="InterPro" id="IPR006311">
    <property type="entry name" value="TAT_signal"/>
</dbReference>
<keyword evidence="3" id="KW-1185">Reference proteome</keyword>
<dbReference type="STRING" id="1855912.LuPra_06057"/>
<protein>
    <recommendedName>
        <fullName evidence="4">DUF1501 domain-containing protein</fullName>
    </recommendedName>
</protein>
<dbReference type="PATRIC" id="fig|1813736.3.peg.6363"/>
<dbReference type="PANTHER" id="PTHR43737:SF1">
    <property type="entry name" value="DUF1501 DOMAIN-CONTAINING PROTEIN"/>
    <property type="match status" value="1"/>
</dbReference>
<name>A0A143PVQ3_LUTPR</name>
<dbReference type="EMBL" id="CP015136">
    <property type="protein sequence ID" value="AMY12775.1"/>
    <property type="molecule type" value="Genomic_DNA"/>
</dbReference>
<dbReference type="AlphaFoldDB" id="A0A143PVQ3"/>
<reference evidence="2 3" key="1">
    <citation type="journal article" date="2016" name="Genome Announc.">
        <title>First Complete Genome Sequence of a Subdivision 6 Acidobacterium Strain.</title>
        <authorList>
            <person name="Huang S."/>
            <person name="Vieira S."/>
            <person name="Bunk B."/>
            <person name="Riedel T."/>
            <person name="Sproer C."/>
            <person name="Overmann J."/>
        </authorList>
    </citation>
    <scope>NUCLEOTIDE SEQUENCE [LARGE SCALE GENOMIC DNA]</scope>
    <source>
        <strain evidence="3">DSM 100886 HEG_-6_39</strain>
    </source>
</reference>
<feature type="chain" id="PRO_5007512095" description="DUF1501 domain-containing protein" evidence="1">
    <location>
        <begin position="28"/>
        <end position="411"/>
    </location>
</feature>
<dbReference type="KEGG" id="abac:LuPra_06057"/>
<organism evidence="2 3">
    <name type="scientific">Luteitalea pratensis</name>
    <dbReference type="NCBI Taxonomy" id="1855912"/>
    <lineage>
        <taxon>Bacteria</taxon>
        <taxon>Pseudomonadati</taxon>
        <taxon>Acidobacteriota</taxon>
        <taxon>Vicinamibacteria</taxon>
        <taxon>Vicinamibacterales</taxon>
        <taxon>Vicinamibacteraceae</taxon>
        <taxon>Luteitalea</taxon>
    </lineage>
</organism>
<evidence type="ECO:0000313" key="3">
    <source>
        <dbReference type="Proteomes" id="UP000076079"/>
    </source>
</evidence>
<keyword evidence="1" id="KW-0732">Signal</keyword>
<accession>A0A143PVQ3</accession>
<dbReference type="PROSITE" id="PS51318">
    <property type="entry name" value="TAT"/>
    <property type="match status" value="1"/>
</dbReference>
<dbReference type="Pfam" id="PF07394">
    <property type="entry name" value="DUF1501"/>
    <property type="match status" value="1"/>
</dbReference>
<dbReference type="PANTHER" id="PTHR43737">
    <property type="entry name" value="BLL7424 PROTEIN"/>
    <property type="match status" value="1"/>
</dbReference>
<dbReference type="RefSeq" id="WP_110174203.1">
    <property type="nucleotide sequence ID" value="NZ_CP015136.1"/>
</dbReference>